<dbReference type="GO" id="GO:0000166">
    <property type="term" value="F:nucleotide binding"/>
    <property type="evidence" value="ECO:0007669"/>
    <property type="project" value="InterPro"/>
</dbReference>
<dbReference type="Gene3D" id="3.30.360.10">
    <property type="entry name" value="Dihydrodipicolinate Reductase, domain 2"/>
    <property type="match status" value="1"/>
</dbReference>
<evidence type="ECO:0000259" key="3">
    <source>
        <dbReference type="Pfam" id="PF02894"/>
    </source>
</evidence>
<comment type="similarity">
    <text evidence="1">Belongs to the Gfo/Idh/MocA family.</text>
</comment>
<dbReference type="SUPFAM" id="SSF51735">
    <property type="entry name" value="NAD(P)-binding Rossmann-fold domains"/>
    <property type="match status" value="1"/>
</dbReference>
<dbReference type="Gene3D" id="3.40.50.720">
    <property type="entry name" value="NAD(P)-binding Rossmann-like Domain"/>
    <property type="match status" value="1"/>
</dbReference>
<dbReference type="AlphaFoldDB" id="A0A5R9AN49"/>
<protein>
    <submittedName>
        <fullName evidence="4">Gfo/Idh/MocA family oxidoreductase</fullName>
    </submittedName>
</protein>
<dbReference type="Proteomes" id="UP000306544">
    <property type="component" value="Unassembled WGS sequence"/>
</dbReference>
<reference evidence="4 5" key="1">
    <citation type="submission" date="2019-05" db="EMBL/GenBank/DDBJ databases">
        <title>Nesterenkonia sp. GY239, isolated from the Southern Atlantic Ocean.</title>
        <authorList>
            <person name="Zhang G."/>
        </authorList>
    </citation>
    <scope>NUCLEOTIDE SEQUENCE [LARGE SCALE GENOMIC DNA]</scope>
    <source>
        <strain evidence="4 5">GY239</strain>
    </source>
</reference>
<dbReference type="PANTHER" id="PTHR43377">
    <property type="entry name" value="BILIVERDIN REDUCTASE A"/>
    <property type="match status" value="1"/>
</dbReference>
<keyword evidence="5" id="KW-1185">Reference proteome</keyword>
<dbReference type="InterPro" id="IPR036291">
    <property type="entry name" value="NAD(P)-bd_dom_sf"/>
</dbReference>
<comment type="caution">
    <text evidence="4">The sequence shown here is derived from an EMBL/GenBank/DDBJ whole genome shotgun (WGS) entry which is preliminary data.</text>
</comment>
<dbReference type="OrthoDB" id="9815825at2"/>
<evidence type="ECO:0000313" key="4">
    <source>
        <dbReference type="EMBL" id="TLP79879.1"/>
    </source>
</evidence>
<feature type="domain" description="Gfo/Idh/MocA-like oxidoreductase C-terminal" evidence="3">
    <location>
        <begin position="134"/>
        <end position="331"/>
    </location>
</feature>
<evidence type="ECO:0000259" key="2">
    <source>
        <dbReference type="Pfam" id="PF01408"/>
    </source>
</evidence>
<feature type="domain" description="Gfo/Idh/MocA-like oxidoreductase N-terminal" evidence="2">
    <location>
        <begin position="3"/>
        <end position="120"/>
    </location>
</feature>
<gene>
    <name evidence="4" type="ORF">FEF27_00365</name>
</gene>
<dbReference type="InterPro" id="IPR004104">
    <property type="entry name" value="Gfo/Idh/MocA-like_OxRdtase_C"/>
</dbReference>
<dbReference type="Pfam" id="PF01408">
    <property type="entry name" value="GFO_IDH_MocA"/>
    <property type="match status" value="1"/>
</dbReference>
<sequence>MRLRAGVIGTGRIGALHAAVYARDARTELVGVVDADSKRAEQVAAELGVAVFRNAEELVEQARPDVVTIAVPEHARLEPSLVVGRAGCHILLEKPLTPSLAQTDDFVDKMAGCAGTIMVNFILRSDPRFLKVQEAVQQGRLGTVRTISAHRRGTAAGVQQLGPWTNLLISTAIHDIDAMAWVIGAPITRVYAEGIGGQSAQWGHEDAVVATLQFANGVIGSLDTSWVLPSSVPAPLDAGFKVIGTGGSATIEGADQGLSFVGECGLQRPDLVHWPSGRDGVGGDLRSSISHFLDCVESGGIPTMTLADARQTEQVVHAIRESIQTRAPITID</sequence>
<dbReference type="InterPro" id="IPR000683">
    <property type="entry name" value="Gfo/Idh/MocA-like_OxRdtase_N"/>
</dbReference>
<dbReference type="EMBL" id="VAWA01000001">
    <property type="protein sequence ID" value="TLP79879.1"/>
    <property type="molecule type" value="Genomic_DNA"/>
</dbReference>
<accession>A0A5R9AN49</accession>
<proteinExistence type="inferred from homology"/>
<name>A0A5R9AN49_9MICC</name>
<dbReference type="PANTHER" id="PTHR43377:SF1">
    <property type="entry name" value="BILIVERDIN REDUCTASE A"/>
    <property type="match status" value="1"/>
</dbReference>
<organism evidence="4 5">
    <name type="scientific">Nesterenkonia sphaerica</name>
    <dbReference type="NCBI Taxonomy" id="1804988"/>
    <lineage>
        <taxon>Bacteria</taxon>
        <taxon>Bacillati</taxon>
        <taxon>Actinomycetota</taxon>
        <taxon>Actinomycetes</taxon>
        <taxon>Micrococcales</taxon>
        <taxon>Micrococcaceae</taxon>
        <taxon>Nesterenkonia</taxon>
    </lineage>
</organism>
<dbReference type="InterPro" id="IPR051450">
    <property type="entry name" value="Gfo/Idh/MocA_Oxidoreductases"/>
</dbReference>
<evidence type="ECO:0000256" key="1">
    <source>
        <dbReference type="ARBA" id="ARBA00010928"/>
    </source>
</evidence>
<dbReference type="RefSeq" id="WP_138168843.1">
    <property type="nucleotide sequence ID" value="NZ_VAWA01000001.1"/>
</dbReference>
<dbReference type="Pfam" id="PF02894">
    <property type="entry name" value="GFO_IDH_MocA_C"/>
    <property type="match status" value="1"/>
</dbReference>
<evidence type="ECO:0000313" key="5">
    <source>
        <dbReference type="Proteomes" id="UP000306544"/>
    </source>
</evidence>
<dbReference type="SUPFAM" id="SSF55347">
    <property type="entry name" value="Glyceraldehyde-3-phosphate dehydrogenase-like, C-terminal domain"/>
    <property type="match status" value="1"/>
</dbReference>